<accession>A0A2V5HJA7</accession>
<evidence type="ECO:0000256" key="1">
    <source>
        <dbReference type="SAM" id="SignalP"/>
    </source>
</evidence>
<gene>
    <name evidence="2" type="ORF">BO99DRAFT_153531</name>
</gene>
<protein>
    <recommendedName>
        <fullName evidence="4">Secreted peptide</fullName>
    </recommendedName>
</protein>
<keyword evidence="3" id="KW-1185">Reference proteome</keyword>
<sequence length="112" mass="12494">MFLFLPLCALFALFIWFCAWRLLCTNSGKEGGGRGIDYCDSFHFFPPLSLFVTSSLGNRVILLYRLDTTFCTGLSPLCLCYGFHLGFNFIALMSDPSTCEHGGTVCLGGRRR</sequence>
<organism evidence="2 3">
    <name type="scientific">Aspergillus violaceofuscus (strain CBS 115571)</name>
    <dbReference type="NCBI Taxonomy" id="1450538"/>
    <lineage>
        <taxon>Eukaryota</taxon>
        <taxon>Fungi</taxon>
        <taxon>Dikarya</taxon>
        <taxon>Ascomycota</taxon>
        <taxon>Pezizomycotina</taxon>
        <taxon>Eurotiomycetes</taxon>
        <taxon>Eurotiomycetidae</taxon>
        <taxon>Eurotiales</taxon>
        <taxon>Aspergillaceae</taxon>
        <taxon>Aspergillus</taxon>
    </lineage>
</organism>
<evidence type="ECO:0000313" key="3">
    <source>
        <dbReference type="Proteomes" id="UP000249829"/>
    </source>
</evidence>
<proteinExistence type="predicted"/>
<dbReference type="Proteomes" id="UP000249829">
    <property type="component" value="Unassembled WGS sequence"/>
</dbReference>
<feature type="signal peptide" evidence="1">
    <location>
        <begin position="1"/>
        <end position="24"/>
    </location>
</feature>
<name>A0A2V5HJA7_ASPV1</name>
<dbReference type="EMBL" id="KZ825104">
    <property type="protein sequence ID" value="PYI23791.1"/>
    <property type="molecule type" value="Genomic_DNA"/>
</dbReference>
<feature type="chain" id="PRO_5015885388" description="Secreted peptide" evidence="1">
    <location>
        <begin position="25"/>
        <end position="112"/>
    </location>
</feature>
<dbReference type="AlphaFoldDB" id="A0A2V5HJA7"/>
<evidence type="ECO:0000313" key="2">
    <source>
        <dbReference type="EMBL" id="PYI23791.1"/>
    </source>
</evidence>
<reference evidence="2 3" key="1">
    <citation type="submission" date="2018-02" db="EMBL/GenBank/DDBJ databases">
        <title>The genomes of Aspergillus section Nigri reveals drivers in fungal speciation.</title>
        <authorList>
            <consortium name="DOE Joint Genome Institute"/>
            <person name="Vesth T.C."/>
            <person name="Nybo J."/>
            <person name="Theobald S."/>
            <person name="Brandl J."/>
            <person name="Frisvad J.C."/>
            <person name="Nielsen K.F."/>
            <person name="Lyhne E.K."/>
            <person name="Kogle M.E."/>
            <person name="Kuo A."/>
            <person name="Riley R."/>
            <person name="Clum A."/>
            <person name="Nolan M."/>
            <person name="Lipzen A."/>
            <person name="Salamov A."/>
            <person name="Henrissat B."/>
            <person name="Wiebenga A."/>
            <person name="De vries R.P."/>
            <person name="Grigoriev I.V."/>
            <person name="Mortensen U.H."/>
            <person name="Andersen M.R."/>
            <person name="Baker S.E."/>
        </authorList>
    </citation>
    <scope>NUCLEOTIDE SEQUENCE [LARGE SCALE GENOMIC DNA]</scope>
    <source>
        <strain evidence="2 3">CBS 115571</strain>
    </source>
</reference>
<keyword evidence="1" id="KW-0732">Signal</keyword>
<evidence type="ECO:0008006" key="4">
    <source>
        <dbReference type="Google" id="ProtNLM"/>
    </source>
</evidence>